<name>A2E958_TRIV3</name>
<reference evidence="1" key="1">
    <citation type="submission" date="2006-10" db="EMBL/GenBank/DDBJ databases">
        <authorList>
            <person name="Amadeo P."/>
            <person name="Zhao Q."/>
            <person name="Wortman J."/>
            <person name="Fraser-Liggett C."/>
            <person name="Carlton J."/>
        </authorList>
    </citation>
    <scope>NUCLEOTIDE SEQUENCE</scope>
    <source>
        <strain evidence="1">G3</strain>
    </source>
</reference>
<protein>
    <submittedName>
        <fullName evidence="1">Uncharacterized protein</fullName>
    </submittedName>
</protein>
<dbReference type="VEuPathDB" id="TrichDB:TVAG_258540"/>
<dbReference type="EMBL" id="DS113331">
    <property type="protein sequence ID" value="EAY10852.1"/>
    <property type="molecule type" value="Genomic_DNA"/>
</dbReference>
<dbReference type="KEGG" id="tva:4768789"/>
<dbReference type="Proteomes" id="UP000001542">
    <property type="component" value="Unassembled WGS sequence"/>
</dbReference>
<gene>
    <name evidence="1" type="ORF">TVAG_258540</name>
</gene>
<reference evidence="1" key="2">
    <citation type="journal article" date="2007" name="Science">
        <title>Draft genome sequence of the sexually transmitted pathogen Trichomonas vaginalis.</title>
        <authorList>
            <person name="Carlton J.M."/>
            <person name="Hirt R.P."/>
            <person name="Silva J.C."/>
            <person name="Delcher A.L."/>
            <person name="Schatz M."/>
            <person name="Zhao Q."/>
            <person name="Wortman J.R."/>
            <person name="Bidwell S.L."/>
            <person name="Alsmark U.C.M."/>
            <person name="Besteiro S."/>
            <person name="Sicheritz-Ponten T."/>
            <person name="Noel C.J."/>
            <person name="Dacks J.B."/>
            <person name="Foster P.G."/>
            <person name="Simillion C."/>
            <person name="Van de Peer Y."/>
            <person name="Miranda-Saavedra D."/>
            <person name="Barton G.J."/>
            <person name="Westrop G.D."/>
            <person name="Mueller S."/>
            <person name="Dessi D."/>
            <person name="Fiori P.L."/>
            <person name="Ren Q."/>
            <person name="Paulsen I."/>
            <person name="Zhang H."/>
            <person name="Bastida-Corcuera F.D."/>
            <person name="Simoes-Barbosa A."/>
            <person name="Brown M.T."/>
            <person name="Hayes R.D."/>
            <person name="Mukherjee M."/>
            <person name="Okumura C.Y."/>
            <person name="Schneider R."/>
            <person name="Smith A.J."/>
            <person name="Vanacova S."/>
            <person name="Villalvazo M."/>
            <person name="Haas B.J."/>
            <person name="Pertea M."/>
            <person name="Feldblyum T.V."/>
            <person name="Utterback T.R."/>
            <person name="Shu C.L."/>
            <person name="Osoegawa K."/>
            <person name="de Jong P.J."/>
            <person name="Hrdy I."/>
            <person name="Horvathova L."/>
            <person name="Zubacova Z."/>
            <person name="Dolezal P."/>
            <person name="Malik S.B."/>
            <person name="Logsdon J.M. Jr."/>
            <person name="Henze K."/>
            <person name="Gupta A."/>
            <person name="Wang C.C."/>
            <person name="Dunne R.L."/>
            <person name="Upcroft J.A."/>
            <person name="Upcroft P."/>
            <person name="White O."/>
            <person name="Salzberg S.L."/>
            <person name="Tang P."/>
            <person name="Chiu C.-H."/>
            <person name="Lee Y.-S."/>
            <person name="Embley T.M."/>
            <person name="Coombs G.H."/>
            <person name="Mottram J.C."/>
            <person name="Tachezy J."/>
            <person name="Fraser-Liggett C.M."/>
            <person name="Johnson P.J."/>
        </authorList>
    </citation>
    <scope>NUCLEOTIDE SEQUENCE [LARGE SCALE GENOMIC DNA]</scope>
    <source>
        <strain evidence="1">G3</strain>
    </source>
</reference>
<dbReference type="VEuPathDB" id="TrichDB:TVAGG3_0542560"/>
<dbReference type="SMR" id="A2E958"/>
<evidence type="ECO:0000313" key="1">
    <source>
        <dbReference type="EMBL" id="EAY10852.1"/>
    </source>
</evidence>
<dbReference type="InParanoid" id="A2E958"/>
<evidence type="ECO:0000313" key="2">
    <source>
        <dbReference type="Proteomes" id="UP000001542"/>
    </source>
</evidence>
<organism evidence="1 2">
    <name type="scientific">Trichomonas vaginalis (strain ATCC PRA-98 / G3)</name>
    <dbReference type="NCBI Taxonomy" id="412133"/>
    <lineage>
        <taxon>Eukaryota</taxon>
        <taxon>Metamonada</taxon>
        <taxon>Parabasalia</taxon>
        <taxon>Trichomonadida</taxon>
        <taxon>Trichomonadidae</taxon>
        <taxon>Trichomonas</taxon>
    </lineage>
</organism>
<proteinExistence type="predicted"/>
<sequence>MKGRGPVKKRNTDAPNKSILNALQKKIQEGQKEKQYWNLIKDSLDESPDKANQLVMDMILKKEDKAFLAELAN</sequence>
<dbReference type="RefSeq" id="XP_001323075.1">
    <property type="nucleotide sequence ID" value="XM_001323040.1"/>
</dbReference>
<accession>A2E958</accession>
<keyword evidence="2" id="KW-1185">Reference proteome</keyword>
<dbReference type="AlphaFoldDB" id="A2E958"/>